<feature type="region of interest" description="Disordered" evidence="1">
    <location>
        <begin position="189"/>
        <end position="230"/>
    </location>
</feature>
<dbReference type="InterPro" id="IPR045555">
    <property type="entry name" value="VMAP-M0"/>
</dbReference>
<feature type="compositionally biased region" description="Polar residues" evidence="1">
    <location>
        <begin position="203"/>
        <end position="217"/>
    </location>
</feature>
<dbReference type="SUPFAM" id="SSF55073">
    <property type="entry name" value="Nucleotide cyclase"/>
    <property type="match status" value="1"/>
</dbReference>
<dbReference type="GO" id="GO:0009190">
    <property type="term" value="P:cyclic nucleotide biosynthetic process"/>
    <property type="evidence" value="ECO:0007669"/>
    <property type="project" value="InterPro"/>
</dbReference>
<dbReference type="Gene3D" id="3.30.70.1230">
    <property type="entry name" value="Nucleotide cyclase"/>
    <property type="match status" value="1"/>
</dbReference>
<dbReference type="STRING" id="1912961.BU204_26870"/>
<evidence type="ECO:0000259" key="2">
    <source>
        <dbReference type="PROSITE" id="PS50125"/>
    </source>
</evidence>
<comment type="caution">
    <text evidence="3">The sequence shown here is derived from an EMBL/GenBank/DDBJ whole genome shotgun (WGS) entry which is preliminary data.</text>
</comment>
<organism evidence="3 4">
    <name type="scientific">Actinophytocola xanthii</name>
    <dbReference type="NCBI Taxonomy" id="1912961"/>
    <lineage>
        <taxon>Bacteria</taxon>
        <taxon>Bacillati</taxon>
        <taxon>Actinomycetota</taxon>
        <taxon>Actinomycetes</taxon>
        <taxon>Pseudonocardiales</taxon>
        <taxon>Pseudonocardiaceae</taxon>
    </lineage>
</organism>
<dbReference type="GO" id="GO:0035556">
    <property type="term" value="P:intracellular signal transduction"/>
    <property type="evidence" value="ECO:0007669"/>
    <property type="project" value="InterPro"/>
</dbReference>
<gene>
    <name evidence="3" type="ORF">BU204_26870</name>
</gene>
<proteinExistence type="predicted"/>
<protein>
    <recommendedName>
        <fullName evidence="2">Guanylate cyclase domain-containing protein</fullName>
    </recommendedName>
</protein>
<sequence>MTAPGYRTIVVVDVVGFTDPRRTSEDRSAVRHGLYQILETAFAESDIDLGLCDLEDRGDGALILVPQQVPRRTVADRLPDRIVAALRRYNWTRKAWAQFRLRVGLNSGDVVHDGNGWLGTAIDTAFRILDCPDAKALLTSSARMVALISSESFFQEVIAGDPGTFPESYQQVPVTVKTYTGTAHLRLLGEPTAGEPPTLAPVATSTSAPKSAPTGTLATRPPAPPSSRGDVLEVIPAAELRTLRDHLSVTEVPRLAILLSRAAGPAIPLPRREDVHDAWEAFEYLMDFNAGPDGIPPAVLFLELLAGELDGEAGEALAHWIGEQAGRWRLGPALEKQRLTRTPLPDEPHLHLTLMVDLDPIDPSRCVLASWRQDDPEVWPPPLGGVREVAMEELEYRVDEAILDAEDAWWEQGTAAAVEFVLPRTLLHLPVLRWRKEHVSGKPHPLRYDYRINIRSLERMRARYWHRIWHRRWDSMLEDPSADRLHYSGSSEFEEHPIDAVLSDPHWVGLVMREKPAARPEASAGPDEFLAALRCGLPVVLWHPEAGPEELRELLDWVLGGESGFIDLPARRKLAGLPTSWLPGDSLAHDLVVMWEDPKRVIVLDQPLIPNRG</sequence>
<dbReference type="GO" id="GO:0004016">
    <property type="term" value="F:adenylate cyclase activity"/>
    <property type="evidence" value="ECO:0007669"/>
    <property type="project" value="UniProtKB-ARBA"/>
</dbReference>
<accession>A0A1Q8CGS1</accession>
<reference evidence="3 4" key="1">
    <citation type="submission" date="2016-12" db="EMBL/GenBank/DDBJ databases">
        <title>The draft genome sequence of Actinophytocola sp. 11-183.</title>
        <authorList>
            <person name="Wang W."/>
            <person name="Yuan L."/>
        </authorList>
    </citation>
    <scope>NUCLEOTIDE SEQUENCE [LARGE SCALE GENOMIC DNA]</scope>
    <source>
        <strain evidence="3 4">11-183</strain>
    </source>
</reference>
<dbReference type="PROSITE" id="PS50125">
    <property type="entry name" value="GUANYLATE_CYCLASE_2"/>
    <property type="match status" value="1"/>
</dbReference>
<dbReference type="Proteomes" id="UP000185596">
    <property type="component" value="Unassembled WGS sequence"/>
</dbReference>
<dbReference type="InterPro" id="IPR001054">
    <property type="entry name" value="A/G_cyclase"/>
</dbReference>
<dbReference type="AlphaFoldDB" id="A0A1Q8CGS1"/>
<evidence type="ECO:0000313" key="3">
    <source>
        <dbReference type="EMBL" id="OLF13558.1"/>
    </source>
</evidence>
<dbReference type="InterPro" id="IPR045450">
    <property type="entry name" value="VMAP_C"/>
</dbReference>
<name>A0A1Q8CGS1_9PSEU</name>
<dbReference type="InterPro" id="IPR029787">
    <property type="entry name" value="Nucleotide_cyclase"/>
</dbReference>
<keyword evidence="4" id="KW-1185">Reference proteome</keyword>
<evidence type="ECO:0000313" key="4">
    <source>
        <dbReference type="Proteomes" id="UP000185596"/>
    </source>
</evidence>
<dbReference type="EMBL" id="MSIE01000054">
    <property type="protein sequence ID" value="OLF13558.1"/>
    <property type="molecule type" value="Genomic_DNA"/>
</dbReference>
<dbReference type="Pfam" id="PF19916">
    <property type="entry name" value="VMAP-M0"/>
    <property type="match status" value="1"/>
</dbReference>
<evidence type="ECO:0000256" key="1">
    <source>
        <dbReference type="SAM" id="MobiDB-lite"/>
    </source>
</evidence>
<dbReference type="Pfam" id="PF20028">
    <property type="entry name" value="VMAP-C"/>
    <property type="match status" value="1"/>
</dbReference>
<feature type="domain" description="Guanylate cyclase" evidence="2">
    <location>
        <begin position="8"/>
        <end position="129"/>
    </location>
</feature>